<organism evidence="1 2">
    <name type="scientific">Microvenator marinus</name>
    <dbReference type="NCBI Taxonomy" id="2600177"/>
    <lineage>
        <taxon>Bacteria</taxon>
        <taxon>Deltaproteobacteria</taxon>
        <taxon>Bradymonadales</taxon>
        <taxon>Microvenatoraceae</taxon>
        <taxon>Microvenator</taxon>
    </lineage>
</organism>
<accession>A0A5B8XL46</accession>
<dbReference type="Gene3D" id="3.30.1460.10">
    <property type="match status" value="1"/>
</dbReference>
<dbReference type="Proteomes" id="UP000321595">
    <property type="component" value="Chromosome"/>
</dbReference>
<protein>
    <submittedName>
        <fullName evidence="1">YbjN domain-containing protein</fullName>
    </submittedName>
</protein>
<dbReference type="Pfam" id="PF22550">
    <property type="entry name" value="CesT_Tir_1"/>
    <property type="match status" value="1"/>
</dbReference>
<dbReference type="RefSeq" id="WP_146957653.1">
    <property type="nucleotide sequence ID" value="NZ_CP042467.1"/>
</dbReference>
<reference evidence="1 2" key="1">
    <citation type="submission" date="2019-08" db="EMBL/GenBank/DDBJ databases">
        <authorList>
            <person name="Liang Q."/>
        </authorList>
    </citation>
    <scope>NUCLEOTIDE SEQUENCE [LARGE SCALE GENOMIC DNA]</scope>
    <source>
        <strain evidence="1 2">V1718</strain>
    </source>
</reference>
<evidence type="ECO:0000313" key="1">
    <source>
        <dbReference type="EMBL" id="QED26314.1"/>
    </source>
</evidence>
<dbReference type="SUPFAM" id="SSF69635">
    <property type="entry name" value="Type III secretory system chaperone-like"/>
    <property type="match status" value="1"/>
</dbReference>
<dbReference type="InterPro" id="IPR054345">
    <property type="entry name" value="Tir-like"/>
</dbReference>
<dbReference type="KEGG" id="bbae:FRD01_03395"/>
<name>A0A5B8XL46_9DELT</name>
<proteinExistence type="predicted"/>
<evidence type="ECO:0000313" key="2">
    <source>
        <dbReference type="Proteomes" id="UP000321595"/>
    </source>
</evidence>
<dbReference type="EMBL" id="CP042467">
    <property type="protein sequence ID" value="QED26314.1"/>
    <property type="molecule type" value="Genomic_DNA"/>
</dbReference>
<keyword evidence="2" id="KW-1185">Reference proteome</keyword>
<gene>
    <name evidence="1" type="ORF">FRD01_03395</name>
</gene>
<dbReference type="AlphaFoldDB" id="A0A5B8XL46"/>
<sequence length="131" mass="14753">MTTNDQIEAYLIETQLPFERVKDGFWIIHDESDAVDNIVVVHTPPVITFRVKLMDVPEGDQREELFRHLLHLNASAMVAGAYALEDDSVVIVDSLQSENLDYNEFQASIDAIAFAVREHYSDLSGFNPSGN</sequence>
<dbReference type="CDD" id="cd17036">
    <property type="entry name" value="T3SC_YbjN-like_1"/>
    <property type="match status" value="1"/>
</dbReference>
<dbReference type="OrthoDB" id="361060at2"/>